<gene>
    <name evidence="18" type="ORF">DGUA_6G015150</name>
</gene>
<reference evidence="19" key="1">
    <citation type="submission" date="2018-01" db="EMBL/GenBank/DDBJ databases">
        <authorList>
            <person name="Alioto T."/>
            <person name="Alioto T."/>
        </authorList>
    </citation>
    <scope>NUCLEOTIDE SEQUENCE [LARGE SCALE GENOMIC DNA]</scope>
</reference>
<evidence type="ECO:0000256" key="15">
    <source>
        <dbReference type="SAM" id="Phobius"/>
    </source>
</evidence>
<dbReference type="EMBL" id="OUUW01000009">
    <property type="protein sequence ID" value="SPP85243.1"/>
    <property type="molecule type" value="Genomic_DNA"/>
</dbReference>
<evidence type="ECO:0000256" key="5">
    <source>
        <dbReference type="ARBA" id="ARBA00022516"/>
    </source>
</evidence>
<dbReference type="GO" id="GO:0005789">
    <property type="term" value="C:endoplasmic reticulum membrane"/>
    <property type="evidence" value="ECO:0007669"/>
    <property type="project" value="UniProtKB-SubCell"/>
</dbReference>
<accession>A0A3B0JVZ5</accession>
<evidence type="ECO:0000259" key="17">
    <source>
        <dbReference type="Pfam" id="PF21696"/>
    </source>
</evidence>
<dbReference type="GO" id="GO:0102758">
    <property type="term" value="F:very-long-chain enoyl-CoA reductase activity"/>
    <property type="evidence" value="ECO:0007669"/>
    <property type="project" value="UniProtKB-EC"/>
</dbReference>
<keyword evidence="10 15" id="KW-1133">Transmembrane helix</keyword>
<keyword evidence="12" id="KW-0443">Lipid metabolism</keyword>
<dbReference type="EC" id="1.3.1.93" evidence="4"/>
<keyword evidence="9" id="KW-0521">NADP</keyword>
<dbReference type="InterPro" id="IPR039357">
    <property type="entry name" value="SRD5A/TECR"/>
</dbReference>
<dbReference type="Gene3D" id="3.10.20.90">
    <property type="entry name" value="Phosphatidylinositol 3-kinase Catalytic Subunit, Chain A, domain 1"/>
    <property type="match status" value="1"/>
</dbReference>
<dbReference type="SUPFAM" id="SSF54236">
    <property type="entry name" value="Ubiquitin-like"/>
    <property type="match status" value="1"/>
</dbReference>
<evidence type="ECO:0000256" key="14">
    <source>
        <dbReference type="ARBA" id="ARBA00023160"/>
    </source>
</evidence>
<evidence type="ECO:0000256" key="7">
    <source>
        <dbReference type="ARBA" id="ARBA00022824"/>
    </source>
</evidence>
<dbReference type="Pfam" id="PF21696">
    <property type="entry name" value="TECR_N"/>
    <property type="match status" value="1"/>
</dbReference>
<keyword evidence="5" id="KW-0444">Lipid biosynthesis</keyword>
<evidence type="ECO:0000256" key="8">
    <source>
        <dbReference type="ARBA" id="ARBA00022832"/>
    </source>
</evidence>
<evidence type="ECO:0000256" key="13">
    <source>
        <dbReference type="ARBA" id="ARBA00023136"/>
    </source>
</evidence>
<comment type="pathway">
    <text evidence="2">Lipid metabolism; fatty acid biosynthesis.</text>
</comment>
<dbReference type="CDD" id="cd01801">
    <property type="entry name" value="Ubl_TECR_like"/>
    <property type="match status" value="1"/>
</dbReference>
<dbReference type="AlphaFoldDB" id="A0A3B0JVZ5"/>
<name>A0A3B0JVZ5_DROGU</name>
<dbReference type="Proteomes" id="UP000268350">
    <property type="component" value="Unassembled WGS sequence"/>
</dbReference>
<evidence type="ECO:0000256" key="2">
    <source>
        <dbReference type="ARBA" id="ARBA00005194"/>
    </source>
</evidence>
<evidence type="ECO:0000256" key="11">
    <source>
        <dbReference type="ARBA" id="ARBA00023002"/>
    </source>
</evidence>
<sequence>MDENIKIEEYHFPGYIYAFTNFLVTSQTAAKKMELEILSAKTSKSYGKVKVPTASTPIGDLRALIHKSLNKTPDANRQSLRLDARGKSLKDTDTVESLSLRSGDKIYVKDLGPQIGWKTVFLAEYAGPLIVYLIFYFRPELVYGKAASIPISLTTHIAAGCYTVHYAKRLLETIFVHRFSHATMPLRNLFKNCTYYWGFTAYVSYHVNHPLYTSPCMCTVWAALGAFALCELGNFSIHIALRNLRPPGTKVRRIPVADANPLTKLFNLVSCPNYTYEIGAWVSYSVMTSCLAAYLFAFAGAFQMSVWALAKHRNYKKEFKDYPRQRRSIFPFVL</sequence>
<dbReference type="GO" id="GO:0042761">
    <property type="term" value="P:very long-chain fatty acid biosynthetic process"/>
    <property type="evidence" value="ECO:0007669"/>
    <property type="project" value="TreeGrafter"/>
</dbReference>
<feature type="transmembrane region" description="Helical" evidence="15">
    <location>
        <begin position="291"/>
        <end position="310"/>
    </location>
</feature>
<protein>
    <recommendedName>
        <fullName evidence="4">very-long-chain enoyl-CoA reductase</fullName>
        <ecNumber evidence="4">1.3.1.93</ecNumber>
    </recommendedName>
</protein>
<dbReference type="OrthoDB" id="540503at2759"/>
<dbReference type="InterPro" id="IPR049127">
    <property type="entry name" value="TECR-like_N"/>
</dbReference>
<dbReference type="FunFam" id="3.10.20.90:FF:000131">
    <property type="entry name" value="trans-2,3-enoyl-CoA reductase-like"/>
    <property type="match status" value="1"/>
</dbReference>
<evidence type="ECO:0000256" key="9">
    <source>
        <dbReference type="ARBA" id="ARBA00022857"/>
    </source>
</evidence>
<evidence type="ECO:0000256" key="4">
    <source>
        <dbReference type="ARBA" id="ARBA00012530"/>
    </source>
</evidence>
<comment type="subcellular location">
    <subcellularLocation>
        <location evidence="1">Endoplasmic reticulum membrane</location>
        <topology evidence="1">Multi-pass membrane protein</topology>
    </subcellularLocation>
</comment>
<keyword evidence="11" id="KW-0560">Oxidoreductase</keyword>
<proteinExistence type="inferred from homology"/>
<dbReference type="STRING" id="7266.A0A3B0JVZ5"/>
<evidence type="ECO:0000259" key="16">
    <source>
        <dbReference type="Pfam" id="PF02544"/>
    </source>
</evidence>
<evidence type="ECO:0000256" key="12">
    <source>
        <dbReference type="ARBA" id="ARBA00023098"/>
    </source>
</evidence>
<evidence type="ECO:0000256" key="1">
    <source>
        <dbReference type="ARBA" id="ARBA00004477"/>
    </source>
</evidence>
<feature type="domain" description="3-oxo-5-alpha-steroid 4-dehydrogenase C-terminal" evidence="16">
    <location>
        <begin position="183"/>
        <end position="334"/>
    </location>
</feature>
<dbReference type="InterPro" id="IPR001104">
    <property type="entry name" value="3-oxo-5_a-steroid_4-DH_C"/>
</dbReference>
<keyword evidence="19" id="KW-1185">Reference proteome</keyword>
<keyword evidence="13 15" id="KW-0472">Membrane</keyword>
<keyword evidence="7" id="KW-0256">Endoplasmic reticulum</keyword>
<evidence type="ECO:0000313" key="19">
    <source>
        <dbReference type="Proteomes" id="UP000268350"/>
    </source>
</evidence>
<evidence type="ECO:0000313" key="18">
    <source>
        <dbReference type="EMBL" id="SPP85243.1"/>
    </source>
</evidence>
<evidence type="ECO:0000256" key="10">
    <source>
        <dbReference type="ARBA" id="ARBA00022989"/>
    </source>
</evidence>
<evidence type="ECO:0000256" key="6">
    <source>
        <dbReference type="ARBA" id="ARBA00022692"/>
    </source>
</evidence>
<dbReference type="InterPro" id="IPR029071">
    <property type="entry name" value="Ubiquitin-like_domsf"/>
</dbReference>
<comment type="similarity">
    <text evidence="3">Belongs to the steroid 5-alpha reductase family.</text>
</comment>
<dbReference type="PANTHER" id="PTHR10556:SF28">
    <property type="entry name" value="VERY-LONG-CHAIN ENOYL-COA REDUCTASE"/>
    <property type="match status" value="1"/>
</dbReference>
<keyword evidence="14" id="KW-0275">Fatty acid biosynthesis</keyword>
<organism evidence="18 19">
    <name type="scientific">Drosophila guanche</name>
    <name type="common">Fruit fly</name>
    <dbReference type="NCBI Taxonomy" id="7266"/>
    <lineage>
        <taxon>Eukaryota</taxon>
        <taxon>Metazoa</taxon>
        <taxon>Ecdysozoa</taxon>
        <taxon>Arthropoda</taxon>
        <taxon>Hexapoda</taxon>
        <taxon>Insecta</taxon>
        <taxon>Pterygota</taxon>
        <taxon>Neoptera</taxon>
        <taxon>Endopterygota</taxon>
        <taxon>Diptera</taxon>
        <taxon>Brachycera</taxon>
        <taxon>Muscomorpha</taxon>
        <taxon>Ephydroidea</taxon>
        <taxon>Drosophilidae</taxon>
        <taxon>Drosophila</taxon>
        <taxon>Sophophora</taxon>
    </lineage>
</organism>
<dbReference type="Pfam" id="PF02544">
    <property type="entry name" value="Steroid_dh"/>
    <property type="match status" value="1"/>
</dbReference>
<feature type="domain" description="TECR-like N-terminal" evidence="17">
    <location>
        <begin position="33"/>
        <end position="110"/>
    </location>
</feature>
<evidence type="ECO:0000256" key="3">
    <source>
        <dbReference type="ARBA" id="ARBA00007742"/>
    </source>
</evidence>
<dbReference type="PROSITE" id="PS50244">
    <property type="entry name" value="S5A_REDUCTASE"/>
    <property type="match status" value="1"/>
</dbReference>
<keyword evidence="8" id="KW-0276">Fatty acid metabolism</keyword>
<keyword evidence="6 15" id="KW-0812">Transmembrane</keyword>
<dbReference type="PANTHER" id="PTHR10556">
    <property type="entry name" value="3-OXO-5-ALPHA-STEROID 4-DEHYDROGENASE"/>
    <property type="match status" value="1"/>
</dbReference>